<evidence type="ECO:0000313" key="3">
    <source>
        <dbReference type="Proteomes" id="UP000236173"/>
    </source>
</evidence>
<accession>A0A2H5X908</accession>
<dbReference type="EMBL" id="BEHT01000001">
    <property type="protein sequence ID" value="GBC97665.1"/>
    <property type="molecule type" value="Genomic_DNA"/>
</dbReference>
<evidence type="ECO:0000259" key="1">
    <source>
        <dbReference type="Pfam" id="PF01370"/>
    </source>
</evidence>
<dbReference type="InterPro" id="IPR001509">
    <property type="entry name" value="Epimerase_deHydtase"/>
</dbReference>
<sequence length="278" mass="30962">MKIAVTGSSGRIGQAVVRALLERGDQVRGLDLKPPEQWRFPFTRTDITDFGQVLQGLAGVDAVVHLAAVPGPRLVPPTEIMRVNVQGTYHVLEACRLLGIQRVVLASSINAVGLHFNKERPRLDYLPIDEQHPARPEEAYSLSKWLGEQMADATVRLAPAMAVASLRFHGVTTPEQYERWRAQPFRDVPGDFKGLWGYVDLRDAVDAVLKALEAPFTGHEAFFICAADTHSVVPTAELVAAAYPDVPLRRELRGHEGVFDLSKAKRLLGWEPRYSWRE</sequence>
<dbReference type="GO" id="GO:0050388">
    <property type="term" value="F:uronate dehydrogenase activity"/>
    <property type="evidence" value="ECO:0007669"/>
    <property type="project" value="UniProtKB-EC"/>
</dbReference>
<dbReference type="Pfam" id="PF01370">
    <property type="entry name" value="Epimerase"/>
    <property type="match status" value="1"/>
</dbReference>
<evidence type="ECO:0000313" key="2">
    <source>
        <dbReference type="EMBL" id="GBC97665.1"/>
    </source>
</evidence>
<dbReference type="Gene3D" id="3.40.50.720">
    <property type="entry name" value="NAD(P)-binding Rossmann-like Domain"/>
    <property type="match status" value="1"/>
</dbReference>
<feature type="domain" description="NAD-dependent epimerase/dehydratase" evidence="1">
    <location>
        <begin position="3"/>
        <end position="218"/>
    </location>
</feature>
<organism evidence="2 3">
    <name type="scientific">Candidatus Fervidibacter japonicus</name>
    <dbReference type="NCBI Taxonomy" id="2035412"/>
    <lineage>
        <taxon>Bacteria</taxon>
        <taxon>Candidatus Fervidibacterota</taxon>
        <taxon>Candidatus Fervidibacter</taxon>
    </lineage>
</organism>
<dbReference type="SUPFAM" id="SSF51735">
    <property type="entry name" value="NAD(P)-binding Rossmann-fold domains"/>
    <property type="match status" value="1"/>
</dbReference>
<comment type="caution">
    <text evidence="2">The sequence shown here is derived from an EMBL/GenBank/DDBJ whole genome shotgun (WGS) entry which is preliminary data.</text>
</comment>
<proteinExistence type="predicted"/>
<dbReference type="AlphaFoldDB" id="A0A2H5X908"/>
<dbReference type="EC" id="1.1.1.203" evidence="2"/>
<protein>
    <submittedName>
        <fullName evidence="2">Uronate dehydrogenase</fullName>
        <ecNumber evidence="2">1.1.1.203</ecNumber>
    </submittedName>
</protein>
<dbReference type="InterPro" id="IPR050177">
    <property type="entry name" value="Lipid_A_modif_metabolic_enz"/>
</dbReference>
<dbReference type="PANTHER" id="PTHR43245">
    <property type="entry name" value="BIFUNCTIONAL POLYMYXIN RESISTANCE PROTEIN ARNA"/>
    <property type="match status" value="1"/>
</dbReference>
<gene>
    <name evidence="2" type="primary">udh_2</name>
    <name evidence="2" type="ORF">HRbin17_00154</name>
</gene>
<reference evidence="3" key="1">
    <citation type="submission" date="2017-09" db="EMBL/GenBank/DDBJ databases">
        <title>Metaegenomics of thermophilic ammonia-oxidizing enrichment culture.</title>
        <authorList>
            <person name="Kato S."/>
            <person name="Suzuki K."/>
        </authorList>
    </citation>
    <scope>NUCLEOTIDE SEQUENCE [LARGE SCALE GENOMIC DNA]</scope>
</reference>
<dbReference type="Proteomes" id="UP000236173">
    <property type="component" value="Unassembled WGS sequence"/>
</dbReference>
<name>A0A2H5X908_9BACT</name>
<dbReference type="InterPro" id="IPR036291">
    <property type="entry name" value="NAD(P)-bd_dom_sf"/>
</dbReference>
<dbReference type="PANTHER" id="PTHR43245:SF55">
    <property type="entry name" value="NAD(P)-BINDING DOMAIN-CONTAINING PROTEIN"/>
    <property type="match status" value="1"/>
</dbReference>
<keyword evidence="2" id="KW-0560">Oxidoreductase</keyword>